<keyword evidence="9" id="KW-0472">Membrane</keyword>
<evidence type="ECO:0000259" key="10">
    <source>
        <dbReference type="PROSITE" id="PS50109"/>
    </source>
</evidence>
<keyword evidence="3" id="KW-0597">Phosphoprotein</keyword>
<dbReference type="Gene3D" id="3.30.450.40">
    <property type="match status" value="1"/>
</dbReference>
<keyword evidence="9" id="KW-0812">Transmembrane</keyword>
<evidence type="ECO:0000313" key="11">
    <source>
        <dbReference type="EMBL" id="ABF43196.1"/>
    </source>
</evidence>
<name>Q1IIV4_KORVE</name>
<dbReference type="HOGENOM" id="CLU_396215_0_0_0"/>
<dbReference type="eggNOG" id="COG4191">
    <property type="taxonomic scope" value="Bacteria"/>
</dbReference>
<evidence type="ECO:0000256" key="1">
    <source>
        <dbReference type="ARBA" id="ARBA00000085"/>
    </source>
</evidence>
<dbReference type="EnsemblBacteria" id="ABF43196">
    <property type="protein sequence ID" value="ABF43196"/>
    <property type="gene ID" value="Acid345_4196"/>
</dbReference>
<dbReference type="GO" id="GO:0000155">
    <property type="term" value="F:phosphorelay sensor kinase activity"/>
    <property type="evidence" value="ECO:0007669"/>
    <property type="project" value="InterPro"/>
</dbReference>
<feature type="transmembrane region" description="Helical" evidence="9">
    <location>
        <begin position="172"/>
        <end position="192"/>
    </location>
</feature>
<keyword evidence="6 11" id="KW-0418">Kinase</keyword>
<dbReference type="Gene3D" id="1.10.287.130">
    <property type="match status" value="1"/>
</dbReference>
<dbReference type="SMART" id="SM00388">
    <property type="entry name" value="HisKA"/>
    <property type="match status" value="1"/>
</dbReference>
<dbReference type="KEGG" id="aba:Acid345_4196"/>
<dbReference type="PROSITE" id="PS50109">
    <property type="entry name" value="HIS_KIN"/>
    <property type="match status" value="1"/>
</dbReference>
<dbReference type="Gene3D" id="3.30.565.10">
    <property type="entry name" value="Histidine kinase-like ATPase, C-terminal domain"/>
    <property type="match status" value="1"/>
</dbReference>
<dbReference type="SMART" id="SM00387">
    <property type="entry name" value="HATPase_c"/>
    <property type="match status" value="1"/>
</dbReference>
<keyword evidence="7" id="KW-0067">ATP-binding</keyword>
<dbReference type="Pfam" id="PF02518">
    <property type="entry name" value="HATPase_c"/>
    <property type="match status" value="1"/>
</dbReference>
<dbReference type="InterPro" id="IPR036097">
    <property type="entry name" value="HisK_dim/P_sf"/>
</dbReference>
<dbReference type="EMBL" id="CP000360">
    <property type="protein sequence ID" value="ABF43196.1"/>
    <property type="molecule type" value="Genomic_DNA"/>
</dbReference>
<evidence type="ECO:0000313" key="12">
    <source>
        <dbReference type="Proteomes" id="UP000002432"/>
    </source>
</evidence>
<evidence type="ECO:0000256" key="2">
    <source>
        <dbReference type="ARBA" id="ARBA00012438"/>
    </source>
</evidence>
<protein>
    <recommendedName>
        <fullName evidence="2">histidine kinase</fullName>
        <ecNumber evidence="2">2.7.13.3</ecNumber>
    </recommendedName>
</protein>
<evidence type="ECO:0000256" key="3">
    <source>
        <dbReference type="ARBA" id="ARBA00022553"/>
    </source>
</evidence>
<feature type="domain" description="Histidine kinase" evidence="10">
    <location>
        <begin position="461"/>
        <end position="669"/>
    </location>
</feature>
<feature type="transmembrane region" description="Helical" evidence="9">
    <location>
        <begin position="62"/>
        <end position="82"/>
    </location>
</feature>
<reference evidence="11 12" key="1">
    <citation type="journal article" date="2009" name="Appl. Environ. Microbiol.">
        <title>Three genomes from the phylum Acidobacteria provide insight into the lifestyles of these microorganisms in soils.</title>
        <authorList>
            <person name="Ward N.L."/>
            <person name="Challacombe J.F."/>
            <person name="Janssen P.H."/>
            <person name="Henrissat B."/>
            <person name="Coutinho P.M."/>
            <person name="Wu M."/>
            <person name="Xie G."/>
            <person name="Haft D.H."/>
            <person name="Sait M."/>
            <person name="Badger J."/>
            <person name="Barabote R.D."/>
            <person name="Bradley B."/>
            <person name="Brettin T.S."/>
            <person name="Brinkac L.M."/>
            <person name="Bruce D."/>
            <person name="Creasy T."/>
            <person name="Daugherty S.C."/>
            <person name="Davidsen T.M."/>
            <person name="DeBoy R.T."/>
            <person name="Detter J.C."/>
            <person name="Dodson R.J."/>
            <person name="Durkin A.S."/>
            <person name="Ganapathy A."/>
            <person name="Gwinn-Giglio M."/>
            <person name="Han C.S."/>
            <person name="Khouri H."/>
            <person name="Kiss H."/>
            <person name="Kothari S.P."/>
            <person name="Madupu R."/>
            <person name="Nelson K.E."/>
            <person name="Nelson W.C."/>
            <person name="Paulsen I."/>
            <person name="Penn K."/>
            <person name="Ren Q."/>
            <person name="Rosovitz M.J."/>
            <person name="Selengut J.D."/>
            <person name="Shrivastava S."/>
            <person name="Sullivan S.A."/>
            <person name="Tapia R."/>
            <person name="Thompson L.S."/>
            <person name="Watkins K.L."/>
            <person name="Yang Q."/>
            <person name="Yu C."/>
            <person name="Zafar N."/>
            <person name="Zhou L."/>
            <person name="Kuske C.R."/>
        </authorList>
    </citation>
    <scope>NUCLEOTIDE SEQUENCE [LARGE SCALE GENOMIC DNA]</scope>
    <source>
        <strain evidence="11 12">Ellin345</strain>
    </source>
</reference>
<evidence type="ECO:0000256" key="6">
    <source>
        <dbReference type="ARBA" id="ARBA00022777"/>
    </source>
</evidence>
<feature type="transmembrane region" description="Helical" evidence="9">
    <location>
        <begin position="118"/>
        <end position="140"/>
    </location>
</feature>
<dbReference type="InterPro" id="IPR004358">
    <property type="entry name" value="Sig_transdc_His_kin-like_C"/>
</dbReference>
<dbReference type="AlphaFoldDB" id="Q1IIV4"/>
<dbReference type="OrthoDB" id="110871at2"/>
<feature type="transmembrane region" description="Helical" evidence="9">
    <location>
        <begin position="147"/>
        <end position="166"/>
    </location>
</feature>
<dbReference type="SUPFAM" id="SSF55781">
    <property type="entry name" value="GAF domain-like"/>
    <property type="match status" value="1"/>
</dbReference>
<keyword evidence="8" id="KW-0902">Two-component regulatory system</keyword>
<evidence type="ECO:0000256" key="9">
    <source>
        <dbReference type="SAM" id="Phobius"/>
    </source>
</evidence>
<dbReference type="SUPFAM" id="SSF55874">
    <property type="entry name" value="ATPase domain of HSP90 chaperone/DNA topoisomerase II/histidine kinase"/>
    <property type="match status" value="1"/>
</dbReference>
<evidence type="ECO:0000256" key="4">
    <source>
        <dbReference type="ARBA" id="ARBA00022679"/>
    </source>
</evidence>
<evidence type="ECO:0000256" key="5">
    <source>
        <dbReference type="ARBA" id="ARBA00022741"/>
    </source>
</evidence>
<proteinExistence type="predicted"/>
<keyword evidence="5" id="KW-0547">Nucleotide-binding</keyword>
<dbReference type="STRING" id="204669.Acid345_4196"/>
<organism evidence="11 12">
    <name type="scientific">Koribacter versatilis (strain Ellin345)</name>
    <dbReference type="NCBI Taxonomy" id="204669"/>
    <lineage>
        <taxon>Bacteria</taxon>
        <taxon>Pseudomonadati</taxon>
        <taxon>Acidobacteriota</taxon>
        <taxon>Terriglobia</taxon>
        <taxon>Terriglobales</taxon>
        <taxon>Candidatus Korobacteraceae</taxon>
        <taxon>Candidatus Korobacter</taxon>
    </lineage>
</organism>
<dbReference type="CDD" id="cd00082">
    <property type="entry name" value="HisKA"/>
    <property type="match status" value="1"/>
</dbReference>
<dbReference type="InterPro" id="IPR003594">
    <property type="entry name" value="HATPase_dom"/>
</dbReference>
<accession>Q1IIV4</accession>
<dbReference type="PRINTS" id="PR00344">
    <property type="entry name" value="BCTRLSENSOR"/>
</dbReference>
<feature type="transmembrane region" description="Helical" evidence="9">
    <location>
        <begin position="6"/>
        <end position="25"/>
    </location>
</feature>
<evidence type="ECO:0000256" key="7">
    <source>
        <dbReference type="ARBA" id="ARBA00022840"/>
    </source>
</evidence>
<keyword evidence="12" id="KW-1185">Reference proteome</keyword>
<dbReference type="PANTHER" id="PTHR43065:SF10">
    <property type="entry name" value="PEROXIDE STRESS-ACTIVATED HISTIDINE KINASE MAK3"/>
    <property type="match status" value="1"/>
</dbReference>
<dbReference type="PANTHER" id="PTHR43065">
    <property type="entry name" value="SENSOR HISTIDINE KINASE"/>
    <property type="match status" value="1"/>
</dbReference>
<feature type="transmembrane region" description="Helical" evidence="9">
    <location>
        <begin position="199"/>
        <end position="219"/>
    </location>
</feature>
<comment type="catalytic activity">
    <reaction evidence="1">
        <text>ATP + protein L-histidine = ADP + protein N-phospho-L-histidine.</text>
        <dbReference type="EC" id="2.7.13.3"/>
    </reaction>
</comment>
<dbReference type="InterPro" id="IPR036890">
    <property type="entry name" value="HATPase_C_sf"/>
</dbReference>
<gene>
    <name evidence="11" type="ordered locus">Acid345_4196</name>
</gene>
<feature type="transmembrane region" description="Helical" evidence="9">
    <location>
        <begin position="37"/>
        <end position="56"/>
    </location>
</feature>
<feature type="transmembrane region" description="Helical" evidence="9">
    <location>
        <begin position="94"/>
        <end position="112"/>
    </location>
</feature>
<dbReference type="EC" id="2.7.13.3" evidence="2"/>
<sequence length="680" mass="75709">MQELFRHLPSPLILGTLVGIFFSIYRHNRTSRVRFWLLAWILIFLHFVVPIVTLTPTRFDTVIAGFDAATLQLAGLAFIFSLVPLRLTERVRWYCFFGISIPIAIYSALWITESTHKLPQAICVSLVSLGGVCAYHYFCINRDWVDNVVEFSLVLLGFVSVYQIYYGNVSGPYHGIMTGSYALAGVFVIRHYWRKTPGVLVTSGGLFAWSFVWALAAYLPNVVEKAGEAASDLWNVPKLVVAFGMILILLEDESIAAQDARDREHALNHQVERFAEITSQLLGAVDVPPFCEKIANVITEEGNFHRVVVLLADDSHHLHIAGNSGLSPEALAHVQQIATKMSLEEITRLCLSAPKIGKNSYVVPAERIAAGRFLRSGREYPVHPRWRQGDELLVPLQSHRGLTVGCFFLDDPKDLDRIGWEELSKIELLAADLAVAIDRTSMHRQMIQREKLVGIGQLVSGVAHELNNPLTAVLGYTELMGDYNLQPEVARDLTIVRREANRMKRIIENLLRFSRQSRSETTTTDFNAVLQDVLTLREYDLNGRGIKIATNVPAQLPNIAIDQSQLKIVLSNLIANAIDAVQERPTKEISLEVRDLGDKLLVNITDSGPGFADLNRIFDPFFTTKSPGRGMGLGLSICYGIMRQHGGEIYAANVHPQGACISIEVPTVAALRVRPVEVVS</sequence>
<keyword evidence="4" id="KW-0808">Transferase</keyword>
<dbReference type="RefSeq" id="WP_011524995.1">
    <property type="nucleotide sequence ID" value="NC_008009.1"/>
</dbReference>
<dbReference type="Pfam" id="PF00512">
    <property type="entry name" value="HisKA"/>
    <property type="match status" value="1"/>
</dbReference>
<keyword evidence="9" id="KW-1133">Transmembrane helix</keyword>
<dbReference type="InterPro" id="IPR005467">
    <property type="entry name" value="His_kinase_dom"/>
</dbReference>
<dbReference type="SUPFAM" id="SSF47384">
    <property type="entry name" value="Homodimeric domain of signal transducing histidine kinase"/>
    <property type="match status" value="1"/>
</dbReference>
<dbReference type="GO" id="GO:0005524">
    <property type="term" value="F:ATP binding"/>
    <property type="evidence" value="ECO:0007669"/>
    <property type="project" value="UniProtKB-KW"/>
</dbReference>
<dbReference type="InterPro" id="IPR003661">
    <property type="entry name" value="HisK_dim/P_dom"/>
</dbReference>
<dbReference type="InterPro" id="IPR029016">
    <property type="entry name" value="GAF-like_dom_sf"/>
</dbReference>
<dbReference type="Proteomes" id="UP000002432">
    <property type="component" value="Chromosome"/>
</dbReference>
<evidence type="ECO:0000256" key="8">
    <source>
        <dbReference type="ARBA" id="ARBA00023012"/>
    </source>
</evidence>